<reference evidence="3 4" key="1">
    <citation type="submission" date="2019-09" db="EMBL/GenBank/DDBJ databases">
        <title>The complete genome of Methanoplanus sp. FWC-SCC4.</title>
        <authorList>
            <person name="Chen S.-C."/>
            <person name="Zhou Y.-Z."/>
            <person name="Lai M.-C."/>
        </authorList>
    </citation>
    <scope>NUCLEOTIDE SEQUENCE [LARGE SCALE GENOMIC DNA]</scope>
    <source>
        <strain evidence="3 4">FWC-SCC4</strain>
    </source>
</reference>
<feature type="region of interest" description="Disordered" evidence="1">
    <location>
        <begin position="274"/>
        <end position="308"/>
    </location>
</feature>
<keyword evidence="4" id="KW-1185">Reference proteome</keyword>
<evidence type="ECO:0000259" key="2">
    <source>
        <dbReference type="Pfam" id="PF08308"/>
    </source>
</evidence>
<dbReference type="AlphaFoldDB" id="A0AA97FBT3"/>
<feature type="compositionally biased region" description="Basic and acidic residues" evidence="1">
    <location>
        <begin position="461"/>
        <end position="483"/>
    </location>
</feature>
<dbReference type="PANTHER" id="PTHR36194:SF1">
    <property type="entry name" value="S-LAYER-LIKE PROTEIN"/>
    <property type="match status" value="1"/>
</dbReference>
<organism evidence="3 4">
    <name type="scientific">Methanochimaera problematica</name>
    <dbReference type="NCBI Taxonomy" id="2609417"/>
    <lineage>
        <taxon>Archaea</taxon>
        <taxon>Methanobacteriati</taxon>
        <taxon>Methanobacteriota</taxon>
        <taxon>Stenosarchaea group</taxon>
        <taxon>Methanomicrobia</taxon>
        <taxon>Methanomicrobiales</taxon>
        <taxon>Methanomicrobiaceae</taxon>
        <taxon>Methanochimaera</taxon>
    </lineage>
</organism>
<feature type="region of interest" description="Disordered" evidence="1">
    <location>
        <begin position="455"/>
        <end position="510"/>
    </location>
</feature>
<evidence type="ECO:0000313" key="4">
    <source>
        <dbReference type="Proteomes" id="UP001301797"/>
    </source>
</evidence>
<sequence>MYEPMKKNTLLKKIIVALIIISFGIQTAPAADLPSNNLPDAYHVNIDTANSGGYYIKFDGGGLNALHITTSTSEEYGQVTTTSSNSGTFYISDTGGRGFFNDMILMVAIKKPAGEESLPEDMNIRIKSSGFQWEPTGAINKPPAIDAVRYVEGAIDESYGLSSLSYGPQKWKAAGIENSPKNYPIYFGQDMGNGDDLFYFFFVDLKVGNLGRSSGINSVLQNKGMIKVEYSVENLDDGLISFNSYGWCDDLQSNQGKGISWTNALTGPTPSGYTVKLGTGGGGEGSGSSSGAIDYGDSGSDSQPDLPKVGNLNITSEPAGAKVFLDGAFTGEVTNASFTDLPTGDYGVYLELENYERTDKRWVTIRGGYVSEENFNLTLEKSSCFVESVPKGADIFLDGTDTLWHTDCELDNIEVGNHTITVSKPGFLAVSRNVSIEADKTAHISVNLNSGEVDEISNNEAGDKTGDFSKPETKIPTDKKTPQKEGNASFAESSLKATPAIDNKDYGKSPDPVVSEEGGIVEGFIGFLNSLIFGENPENKDERVSPGYNTGEQAANLNNPVQTQENNPGILNLSGEEIPEFLPEEKTGTVYVTSYPENLPIKFDGKDSGYFTPHLFYGVKEGIHKVGVVITGDSTKTVEEDVRVFKAENLVIHLEPEKYRKKVSVNLKSKDFRNLEFKIGDKNPEYSFPQLLTVDNTGTYVTVFDEGRYYSYNPGTLSEGEDVWVTRNSNFGKVSINSKPEGANIFVNGYDTGEKTPAVLDTLSEGHHQVQVSMDGYYPQKKELVMVDSKDEIDYEMRFLLSEYPYGVLSVNSEPEGCNIYLRGSYTGKKTPYTFEYMPIGSYDVMVMYNRTITEEKEVTVLPFDEAGIISCNVTMAELI</sequence>
<feature type="domain" description="PEGA" evidence="2">
    <location>
        <begin position="732"/>
        <end position="783"/>
    </location>
</feature>
<dbReference type="KEGG" id="mefw:F1737_00795"/>
<feature type="domain" description="PEGA" evidence="2">
    <location>
        <begin position="310"/>
        <end position="381"/>
    </location>
</feature>
<accession>A0AA97FBT3</accession>
<feature type="domain" description="PEGA" evidence="2">
    <location>
        <begin position="384"/>
        <end position="450"/>
    </location>
</feature>
<name>A0AA97FBT3_9EURY</name>
<dbReference type="InterPro" id="IPR013229">
    <property type="entry name" value="PEGA"/>
</dbReference>
<dbReference type="EMBL" id="CP043875">
    <property type="protein sequence ID" value="WOF15319.1"/>
    <property type="molecule type" value="Genomic_DNA"/>
</dbReference>
<protein>
    <submittedName>
        <fullName evidence="3">PEGA domain-containing protein</fullName>
    </submittedName>
</protein>
<dbReference type="Pfam" id="PF08308">
    <property type="entry name" value="PEGA"/>
    <property type="match status" value="4"/>
</dbReference>
<feature type="domain" description="PEGA" evidence="2">
    <location>
        <begin position="807"/>
        <end position="850"/>
    </location>
</feature>
<dbReference type="PANTHER" id="PTHR36194">
    <property type="entry name" value="S-LAYER-LIKE PROTEIN"/>
    <property type="match status" value="1"/>
</dbReference>
<evidence type="ECO:0000256" key="1">
    <source>
        <dbReference type="SAM" id="MobiDB-lite"/>
    </source>
</evidence>
<dbReference type="Proteomes" id="UP001301797">
    <property type="component" value="Chromosome"/>
</dbReference>
<gene>
    <name evidence="3" type="ORF">F1737_00795</name>
</gene>
<feature type="compositionally biased region" description="Gly residues" evidence="1">
    <location>
        <begin position="278"/>
        <end position="288"/>
    </location>
</feature>
<evidence type="ECO:0000313" key="3">
    <source>
        <dbReference type="EMBL" id="WOF15319.1"/>
    </source>
</evidence>
<proteinExistence type="predicted"/>
<feature type="compositionally biased region" description="Polar residues" evidence="1">
    <location>
        <begin position="484"/>
        <end position="496"/>
    </location>
</feature>